<evidence type="ECO:0000313" key="3">
    <source>
        <dbReference type="Proteomes" id="UP001240236"/>
    </source>
</evidence>
<evidence type="ECO:0000256" key="1">
    <source>
        <dbReference type="SAM" id="MobiDB-lite"/>
    </source>
</evidence>
<accession>A0AAE3VU07</accession>
<name>A0AAE3VU07_9ACTN</name>
<evidence type="ECO:0000313" key="2">
    <source>
        <dbReference type="EMBL" id="MDQ0363786.1"/>
    </source>
</evidence>
<dbReference type="AlphaFoldDB" id="A0AAE3VU07"/>
<feature type="compositionally biased region" description="Low complexity" evidence="1">
    <location>
        <begin position="48"/>
        <end position="57"/>
    </location>
</feature>
<protein>
    <submittedName>
        <fullName evidence="2">Uncharacterized protein</fullName>
    </submittedName>
</protein>
<dbReference type="RefSeq" id="WP_307234688.1">
    <property type="nucleotide sequence ID" value="NZ_JAUSUZ010000001.1"/>
</dbReference>
<keyword evidence="3" id="KW-1185">Reference proteome</keyword>
<feature type="region of interest" description="Disordered" evidence="1">
    <location>
        <begin position="40"/>
        <end position="71"/>
    </location>
</feature>
<dbReference type="EMBL" id="JAUSUZ010000001">
    <property type="protein sequence ID" value="MDQ0363786.1"/>
    <property type="molecule type" value="Genomic_DNA"/>
</dbReference>
<comment type="caution">
    <text evidence="2">The sequence shown here is derived from an EMBL/GenBank/DDBJ whole genome shotgun (WGS) entry which is preliminary data.</text>
</comment>
<sequence length="115" mass="12418">MLDVPLVADEDLPHVGLPAVRVAAPQHPWALARVGTADVRVQRDDPPVRVGAPRRPGTAGGGRRSASSNRSVCASAVPAIRVTESARPRALWMHSVRRPSWSVLEVRGMPDASYW</sequence>
<organism evidence="2 3">
    <name type="scientific">Catenuloplanes indicus</name>
    <dbReference type="NCBI Taxonomy" id="137267"/>
    <lineage>
        <taxon>Bacteria</taxon>
        <taxon>Bacillati</taxon>
        <taxon>Actinomycetota</taxon>
        <taxon>Actinomycetes</taxon>
        <taxon>Micromonosporales</taxon>
        <taxon>Micromonosporaceae</taxon>
        <taxon>Catenuloplanes</taxon>
    </lineage>
</organism>
<dbReference type="Proteomes" id="UP001240236">
    <property type="component" value="Unassembled WGS sequence"/>
</dbReference>
<proteinExistence type="predicted"/>
<reference evidence="2 3" key="1">
    <citation type="submission" date="2023-07" db="EMBL/GenBank/DDBJ databases">
        <title>Sequencing the genomes of 1000 actinobacteria strains.</title>
        <authorList>
            <person name="Klenk H.-P."/>
        </authorList>
    </citation>
    <scope>NUCLEOTIDE SEQUENCE [LARGE SCALE GENOMIC DNA]</scope>
    <source>
        <strain evidence="2 3">DSM 44709</strain>
    </source>
</reference>
<gene>
    <name evidence="2" type="ORF">J2S42_000455</name>
</gene>